<keyword evidence="5 7" id="KW-1133">Transmembrane helix</keyword>
<feature type="transmembrane region" description="Helical" evidence="7">
    <location>
        <begin position="184"/>
        <end position="207"/>
    </location>
</feature>
<evidence type="ECO:0000256" key="5">
    <source>
        <dbReference type="ARBA" id="ARBA00022989"/>
    </source>
</evidence>
<evidence type="ECO:0000256" key="1">
    <source>
        <dbReference type="ARBA" id="ARBA00004651"/>
    </source>
</evidence>
<keyword evidence="10" id="KW-1185">Reference proteome</keyword>
<name>A0A562LCI6_9GAMM</name>
<reference evidence="9 10" key="1">
    <citation type="journal article" date="2015" name="Stand. Genomic Sci.">
        <title>Genomic Encyclopedia of Bacterial and Archaeal Type Strains, Phase III: the genomes of soil and plant-associated and newly described type strains.</title>
        <authorList>
            <person name="Whitman W.B."/>
            <person name="Woyke T."/>
            <person name="Klenk H.P."/>
            <person name="Zhou Y."/>
            <person name="Lilburn T.G."/>
            <person name="Beck B.J."/>
            <person name="De Vos P."/>
            <person name="Vandamme P."/>
            <person name="Eisen J.A."/>
            <person name="Garrity G."/>
            <person name="Hugenholtz P."/>
            <person name="Kyrpides N.C."/>
        </authorList>
    </citation>
    <scope>NUCLEOTIDE SEQUENCE [LARGE SCALE GENOMIC DNA]</scope>
    <source>
        <strain evidence="9 10">CGMCC 1.10136</strain>
    </source>
</reference>
<dbReference type="PANTHER" id="PTHR42718:SF46">
    <property type="entry name" value="BLR6921 PROTEIN"/>
    <property type="match status" value="1"/>
</dbReference>
<evidence type="ECO:0000313" key="10">
    <source>
        <dbReference type="Proteomes" id="UP000316471"/>
    </source>
</evidence>
<dbReference type="InterPro" id="IPR036259">
    <property type="entry name" value="MFS_trans_sf"/>
</dbReference>
<keyword evidence="4 7" id="KW-0812">Transmembrane</keyword>
<feature type="transmembrane region" description="Helical" evidence="7">
    <location>
        <begin position="12"/>
        <end position="32"/>
    </location>
</feature>
<proteinExistence type="predicted"/>
<comment type="caution">
    <text evidence="9">The sequence shown here is derived from an EMBL/GenBank/DDBJ whole genome shotgun (WGS) entry which is preliminary data.</text>
</comment>
<organism evidence="9 10">
    <name type="scientific">Aerolutibacter ruishenii</name>
    <dbReference type="NCBI Taxonomy" id="686800"/>
    <lineage>
        <taxon>Bacteria</taxon>
        <taxon>Pseudomonadati</taxon>
        <taxon>Pseudomonadota</taxon>
        <taxon>Gammaproteobacteria</taxon>
        <taxon>Lysobacterales</taxon>
        <taxon>Lysobacteraceae</taxon>
        <taxon>Aerolutibacter</taxon>
    </lineage>
</organism>
<feature type="transmembrane region" description="Helical" evidence="7">
    <location>
        <begin position="219"/>
        <end position="237"/>
    </location>
</feature>
<keyword evidence="6 7" id="KW-0472">Membrane</keyword>
<dbReference type="PANTHER" id="PTHR42718">
    <property type="entry name" value="MAJOR FACILITATOR SUPERFAMILY MULTIDRUG TRANSPORTER MFSC"/>
    <property type="match status" value="1"/>
</dbReference>
<feature type="transmembrane region" description="Helical" evidence="7">
    <location>
        <begin position="91"/>
        <end position="112"/>
    </location>
</feature>
<keyword evidence="3" id="KW-1003">Cell membrane</keyword>
<dbReference type="PROSITE" id="PS50850">
    <property type="entry name" value="MFS"/>
    <property type="match status" value="1"/>
</dbReference>
<keyword evidence="2" id="KW-0813">Transport</keyword>
<dbReference type="InterPro" id="IPR020846">
    <property type="entry name" value="MFS_dom"/>
</dbReference>
<evidence type="ECO:0000256" key="3">
    <source>
        <dbReference type="ARBA" id="ARBA00022475"/>
    </source>
</evidence>
<accession>A0A562LCI6</accession>
<dbReference type="OrthoDB" id="9814303at2"/>
<comment type="subcellular location">
    <subcellularLocation>
        <location evidence="1">Cell membrane</location>
        <topology evidence="1">Multi-pass membrane protein</topology>
    </subcellularLocation>
</comment>
<dbReference type="Gene3D" id="1.20.1720.10">
    <property type="entry name" value="Multidrug resistance protein D"/>
    <property type="match status" value="1"/>
</dbReference>
<feature type="transmembrane region" description="Helical" evidence="7">
    <location>
        <begin position="243"/>
        <end position="262"/>
    </location>
</feature>
<sequence length="277" mass="29933">MNYGVRMSTKGWSVHFSVAPAIAPVIGGWILGWSQWPAIFWFLVLFSAVLWFATWRVLPETHPPEARLPPVPSRLLRDYVGIFLNPRFQRLAAASAFNFGALFLYIASAPAFVLDLLKLSEQQFAWFFVPTIGGMAAGAWVSGRSAGRVGGARLVALGFAASALAMAYNLGYNLLADVPRVPWAVLPMSLNAFGIALVFPVITLVIIDMFPGHRGSASSLQAFTSLVLNALIAGVLSPMISGSGMMLVLTATAFLAVGWGFWRWEVAAMRRAVGTRG</sequence>
<dbReference type="GO" id="GO:0022857">
    <property type="term" value="F:transmembrane transporter activity"/>
    <property type="evidence" value="ECO:0007669"/>
    <property type="project" value="InterPro"/>
</dbReference>
<dbReference type="SUPFAM" id="SSF103473">
    <property type="entry name" value="MFS general substrate transporter"/>
    <property type="match status" value="1"/>
</dbReference>
<evidence type="ECO:0000256" key="4">
    <source>
        <dbReference type="ARBA" id="ARBA00022692"/>
    </source>
</evidence>
<evidence type="ECO:0000256" key="7">
    <source>
        <dbReference type="SAM" id="Phobius"/>
    </source>
</evidence>
<protein>
    <submittedName>
        <fullName evidence="9">DHA1 family bicyclomycin/chloramphenicol resistance-like MFS transporter</fullName>
    </submittedName>
</protein>
<dbReference type="Pfam" id="PF07690">
    <property type="entry name" value="MFS_1"/>
    <property type="match status" value="1"/>
</dbReference>
<gene>
    <name evidence="9" type="ORF">IP93_03086</name>
</gene>
<evidence type="ECO:0000256" key="2">
    <source>
        <dbReference type="ARBA" id="ARBA00022448"/>
    </source>
</evidence>
<dbReference type="AlphaFoldDB" id="A0A562LCI6"/>
<feature type="transmembrane region" description="Helical" evidence="7">
    <location>
        <begin position="124"/>
        <end position="142"/>
    </location>
</feature>
<feature type="transmembrane region" description="Helical" evidence="7">
    <location>
        <begin position="154"/>
        <end position="172"/>
    </location>
</feature>
<dbReference type="EMBL" id="VLKP01000022">
    <property type="protein sequence ID" value="TWI05363.1"/>
    <property type="molecule type" value="Genomic_DNA"/>
</dbReference>
<evidence type="ECO:0000259" key="8">
    <source>
        <dbReference type="PROSITE" id="PS50850"/>
    </source>
</evidence>
<dbReference type="InterPro" id="IPR011701">
    <property type="entry name" value="MFS"/>
</dbReference>
<evidence type="ECO:0000313" key="9">
    <source>
        <dbReference type="EMBL" id="TWI05363.1"/>
    </source>
</evidence>
<evidence type="ECO:0000256" key="6">
    <source>
        <dbReference type="ARBA" id="ARBA00023136"/>
    </source>
</evidence>
<dbReference type="Proteomes" id="UP000316471">
    <property type="component" value="Unassembled WGS sequence"/>
</dbReference>
<dbReference type="GO" id="GO:0005886">
    <property type="term" value="C:plasma membrane"/>
    <property type="evidence" value="ECO:0007669"/>
    <property type="project" value="UniProtKB-SubCell"/>
</dbReference>
<feature type="domain" description="Major facilitator superfamily (MFS) profile" evidence="8">
    <location>
        <begin position="1"/>
        <end position="268"/>
    </location>
</feature>
<feature type="transmembrane region" description="Helical" evidence="7">
    <location>
        <begin position="38"/>
        <end position="58"/>
    </location>
</feature>